<dbReference type="PROSITE" id="PS50995">
    <property type="entry name" value="HTH_MARR_2"/>
    <property type="match status" value="1"/>
</dbReference>
<dbReference type="InterPro" id="IPR000835">
    <property type="entry name" value="HTH_MarR-typ"/>
</dbReference>
<evidence type="ECO:0000259" key="1">
    <source>
        <dbReference type="PROSITE" id="PS50995"/>
    </source>
</evidence>
<protein>
    <submittedName>
        <fullName evidence="2">Putative HTH-type transcriptional regulator YusO</fullName>
    </submittedName>
</protein>
<dbReference type="RefSeq" id="WP_063555055.1">
    <property type="nucleotide sequence ID" value="NZ_LITT01000011.1"/>
</dbReference>
<dbReference type="InterPro" id="IPR036388">
    <property type="entry name" value="WH-like_DNA-bd_sf"/>
</dbReference>
<proteinExistence type="predicted"/>
<dbReference type="GO" id="GO:0006950">
    <property type="term" value="P:response to stress"/>
    <property type="evidence" value="ECO:0007669"/>
    <property type="project" value="TreeGrafter"/>
</dbReference>
<dbReference type="PRINTS" id="PR00033">
    <property type="entry name" value="HTHASNC"/>
</dbReference>
<evidence type="ECO:0000313" key="2">
    <source>
        <dbReference type="EMBL" id="OAA90634.1"/>
    </source>
</evidence>
<dbReference type="PATRIC" id="fig|1538.10.peg.449"/>
<dbReference type="InterPro" id="IPR011991">
    <property type="entry name" value="ArsR-like_HTH"/>
</dbReference>
<dbReference type="Gene3D" id="1.10.10.10">
    <property type="entry name" value="Winged helix-like DNA-binding domain superfamily/Winged helix DNA-binding domain"/>
    <property type="match status" value="1"/>
</dbReference>
<dbReference type="PRINTS" id="PR00598">
    <property type="entry name" value="HTHMARR"/>
</dbReference>
<dbReference type="AlphaFoldDB" id="A0A166R8Q3"/>
<dbReference type="Pfam" id="PF01047">
    <property type="entry name" value="MarR"/>
    <property type="match status" value="1"/>
</dbReference>
<feature type="domain" description="HTH marR-type" evidence="1">
    <location>
        <begin position="6"/>
        <end position="138"/>
    </location>
</feature>
<dbReference type="InterPro" id="IPR000485">
    <property type="entry name" value="AsnC-type_HTH_dom"/>
</dbReference>
<dbReference type="OrthoDB" id="49580at2"/>
<reference evidence="2 3" key="1">
    <citation type="journal article" date="2015" name="Biotechnol. Bioeng.">
        <title>Genome sequence and phenotypic characterization of Caulobacter segnis.</title>
        <authorList>
            <person name="Patel S."/>
            <person name="Fletcher B."/>
            <person name="Scott D.C."/>
            <person name="Ely B."/>
        </authorList>
    </citation>
    <scope>NUCLEOTIDE SEQUENCE [LARGE SCALE GENOMIC DNA]</scope>
    <source>
        <strain evidence="2 3">ERI-2</strain>
    </source>
</reference>
<dbReference type="SUPFAM" id="SSF46785">
    <property type="entry name" value="Winged helix' DNA-binding domain"/>
    <property type="match status" value="1"/>
</dbReference>
<dbReference type="PANTHER" id="PTHR33164">
    <property type="entry name" value="TRANSCRIPTIONAL REGULATOR, MARR FAMILY"/>
    <property type="match status" value="1"/>
</dbReference>
<comment type="caution">
    <text evidence="2">The sequence shown here is derived from an EMBL/GenBank/DDBJ whole genome shotgun (WGS) entry which is preliminary data.</text>
</comment>
<dbReference type="CDD" id="cd00090">
    <property type="entry name" value="HTH_ARSR"/>
    <property type="match status" value="1"/>
</dbReference>
<organism evidence="2 3">
    <name type="scientific">Clostridium ljungdahlii</name>
    <dbReference type="NCBI Taxonomy" id="1538"/>
    <lineage>
        <taxon>Bacteria</taxon>
        <taxon>Bacillati</taxon>
        <taxon>Bacillota</taxon>
        <taxon>Clostridia</taxon>
        <taxon>Eubacteriales</taxon>
        <taxon>Clostridiaceae</taxon>
        <taxon>Clostridium</taxon>
    </lineage>
</organism>
<gene>
    <name evidence="2" type="primary">yusO_2</name>
    <name evidence="2" type="ORF">WY13_01538</name>
</gene>
<dbReference type="InterPro" id="IPR039422">
    <property type="entry name" value="MarR/SlyA-like"/>
</dbReference>
<accession>A0A166R8Q3</accession>
<dbReference type="GO" id="GO:0003700">
    <property type="term" value="F:DNA-binding transcription factor activity"/>
    <property type="evidence" value="ECO:0007669"/>
    <property type="project" value="InterPro"/>
</dbReference>
<dbReference type="EMBL" id="LITT01000011">
    <property type="protein sequence ID" value="OAA90634.1"/>
    <property type="molecule type" value="Genomic_DNA"/>
</dbReference>
<dbReference type="PANTHER" id="PTHR33164:SF99">
    <property type="entry name" value="MARR FAMILY REGULATORY PROTEIN"/>
    <property type="match status" value="1"/>
</dbReference>
<dbReference type="SMART" id="SM00347">
    <property type="entry name" value="HTH_MARR"/>
    <property type="match status" value="1"/>
</dbReference>
<dbReference type="GO" id="GO:0043565">
    <property type="term" value="F:sequence-specific DNA binding"/>
    <property type="evidence" value="ECO:0007669"/>
    <property type="project" value="InterPro"/>
</dbReference>
<name>A0A166R8Q3_9CLOT</name>
<dbReference type="Proteomes" id="UP000077407">
    <property type="component" value="Unassembled WGS sequence"/>
</dbReference>
<dbReference type="InterPro" id="IPR036390">
    <property type="entry name" value="WH_DNA-bd_sf"/>
</dbReference>
<evidence type="ECO:0000313" key="3">
    <source>
        <dbReference type="Proteomes" id="UP000077407"/>
    </source>
</evidence>
<sequence>MDENKSIVIMREMKIILCSLKKNMKNSFNNFNLTAPQGMLIEMLRRYGEMKISDLSKRMGLSNSTVSGIVDRLEKQGLIKRTRSDDDRRVVYVNVTDKFKNGFQENFKKVEQEFEDIMSKASPEEIDSILNGLNILKKLFSKNE</sequence>